<sequence length="82" mass="9091">MGLILEDMTGCTHLRWWPNAVLIAHNRKAASLMLQRLLNYFPPSADSDMNSYVLGEKSIPKDVGIQGMDDEEALPPPPEING</sequence>
<dbReference type="AlphaFoldDB" id="A0ABD3KVE8"/>
<keyword evidence="3" id="KW-1185">Reference proteome</keyword>
<feature type="region of interest" description="Disordered" evidence="1">
    <location>
        <begin position="61"/>
        <end position="82"/>
    </location>
</feature>
<reference evidence="2 3" key="1">
    <citation type="submission" date="2024-11" db="EMBL/GenBank/DDBJ databases">
        <title>Chromosome-level genome assembly of Eucalyptus globulus Labill. provides insights into its genome evolution.</title>
        <authorList>
            <person name="Li X."/>
        </authorList>
    </citation>
    <scope>NUCLEOTIDE SEQUENCE [LARGE SCALE GENOMIC DNA]</scope>
    <source>
        <strain evidence="2">CL2024</strain>
        <tissue evidence="2">Fresh tender leaves</tissue>
    </source>
</reference>
<proteinExistence type="predicted"/>
<dbReference type="EMBL" id="JBJKBG010000004">
    <property type="protein sequence ID" value="KAL3741296.1"/>
    <property type="molecule type" value="Genomic_DNA"/>
</dbReference>
<evidence type="ECO:0000313" key="2">
    <source>
        <dbReference type="EMBL" id="KAL3741296.1"/>
    </source>
</evidence>
<gene>
    <name evidence="2" type="ORF">ACJRO7_016861</name>
</gene>
<accession>A0ABD3KVE8</accession>
<evidence type="ECO:0000256" key="1">
    <source>
        <dbReference type="SAM" id="MobiDB-lite"/>
    </source>
</evidence>
<dbReference type="Proteomes" id="UP001634007">
    <property type="component" value="Unassembled WGS sequence"/>
</dbReference>
<organism evidence="2 3">
    <name type="scientific">Eucalyptus globulus</name>
    <name type="common">Tasmanian blue gum</name>
    <dbReference type="NCBI Taxonomy" id="34317"/>
    <lineage>
        <taxon>Eukaryota</taxon>
        <taxon>Viridiplantae</taxon>
        <taxon>Streptophyta</taxon>
        <taxon>Embryophyta</taxon>
        <taxon>Tracheophyta</taxon>
        <taxon>Spermatophyta</taxon>
        <taxon>Magnoliopsida</taxon>
        <taxon>eudicotyledons</taxon>
        <taxon>Gunneridae</taxon>
        <taxon>Pentapetalae</taxon>
        <taxon>rosids</taxon>
        <taxon>malvids</taxon>
        <taxon>Myrtales</taxon>
        <taxon>Myrtaceae</taxon>
        <taxon>Myrtoideae</taxon>
        <taxon>Eucalypteae</taxon>
        <taxon>Eucalyptus</taxon>
    </lineage>
</organism>
<name>A0ABD3KVE8_EUCGL</name>
<protein>
    <submittedName>
        <fullName evidence="2">Uncharacterized protein</fullName>
    </submittedName>
</protein>
<evidence type="ECO:0000313" key="3">
    <source>
        <dbReference type="Proteomes" id="UP001634007"/>
    </source>
</evidence>
<comment type="caution">
    <text evidence="2">The sequence shown here is derived from an EMBL/GenBank/DDBJ whole genome shotgun (WGS) entry which is preliminary data.</text>
</comment>